<dbReference type="EMBL" id="JACJUD010000004">
    <property type="protein sequence ID" value="MBB2496295.1"/>
    <property type="molecule type" value="Genomic_DNA"/>
</dbReference>
<dbReference type="RefSeq" id="WP_183089814.1">
    <property type="nucleotide sequence ID" value="NZ_JACJUD010000004.1"/>
</dbReference>
<evidence type="ECO:0000313" key="1">
    <source>
        <dbReference type="EMBL" id="MBB2496295.1"/>
    </source>
</evidence>
<keyword evidence="2" id="KW-1185">Reference proteome</keyword>
<organism evidence="1 2">
    <name type="scientific">Aquipseudomonas ullengensis</name>
    <dbReference type="NCBI Taxonomy" id="2759166"/>
    <lineage>
        <taxon>Bacteria</taxon>
        <taxon>Pseudomonadati</taxon>
        <taxon>Pseudomonadota</taxon>
        <taxon>Gammaproteobacteria</taxon>
        <taxon>Pseudomonadales</taxon>
        <taxon>Pseudomonadaceae</taxon>
        <taxon>Aquipseudomonas</taxon>
    </lineage>
</organism>
<name>A0A7W4LNG0_9GAMM</name>
<sequence length="105" mass="11701">MSQRVEVFLECCAQVLGGDETFVARLRERGFACDAGGWCFTLPALHALLMQRLDAAAQVSYARFCQELFASEINLHLRAQGAEIVIAENHGKISQSLYCLRRLPV</sequence>
<protein>
    <submittedName>
        <fullName evidence="1">Uncharacterized protein</fullName>
    </submittedName>
</protein>
<accession>A0A7W4LNG0</accession>
<dbReference type="Proteomes" id="UP000542720">
    <property type="component" value="Unassembled WGS sequence"/>
</dbReference>
<dbReference type="AlphaFoldDB" id="A0A7W4LNG0"/>
<gene>
    <name evidence="1" type="ORF">H3H51_14785</name>
</gene>
<reference evidence="1 2" key="1">
    <citation type="submission" date="2020-08" db="EMBL/GenBank/DDBJ databases">
        <authorList>
            <person name="Kim C.M."/>
        </authorList>
    </citation>
    <scope>NUCLEOTIDE SEQUENCE [LARGE SCALE GENOMIC DNA]</scope>
    <source>
        <strain evidence="1 2">UL070</strain>
    </source>
</reference>
<proteinExistence type="predicted"/>
<comment type="caution">
    <text evidence="1">The sequence shown here is derived from an EMBL/GenBank/DDBJ whole genome shotgun (WGS) entry which is preliminary data.</text>
</comment>
<evidence type="ECO:0000313" key="2">
    <source>
        <dbReference type="Proteomes" id="UP000542720"/>
    </source>
</evidence>